<evidence type="ECO:0000259" key="2">
    <source>
        <dbReference type="PROSITE" id="PS50158"/>
    </source>
</evidence>
<sequence>MGHKSYDCPRKEDKCFNCGKWGHKSDVCRAKVTCFNCGEEGHKSPTCK</sequence>
<feature type="domain" description="CCHC-type" evidence="2">
    <location>
        <begin position="34"/>
        <end position="48"/>
    </location>
</feature>
<dbReference type="SMART" id="SM00343">
    <property type="entry name" value="ZnF_C2HC"/>
    <property type="match status" value="2"/>
</dbReference>
<evidence type="ECO:0000313" key="3">
    <source>
        <dbReference type="EMBL" id="MCI94710.1"/>
    </source>
</evidence>
<dbReference type="Proteomes" id="UP000265520">
    <property type="component" value="Unassembled WGS sequence"/>
</dbReference>
<feature type="non-terminal residue" evidence="3">
    <location>
        <position position="48"/>
    </location>
</feature>
<dbReference type="GO" id="GO:0003676">
    <property type="term" value="F:nucleic acid binding"/>
    <property type="evidence" value="ECO:0007669"/>
    <property type="project" value="InterPro"/>
</dbReference>
<dbReference type="Pfam" id="PF00098">
    <property type="entry name" value="zf-CCHC"/>
    <property type="match status" value="2"/>
</dbReference>
<dbReference type="PROSITE" id="PS50158">
    <property type="entry name" value="ZF_CCHC"/>
    <property type="match status" value="2"/>
</dbReference>
<dbReference type="AlphaFoldDB" id="A0A392W7P6"/>
<dbReference type="InterPro" id="IPR036875">
    <property type="entry name" value="Znf_CCHC_sf"/>
</dbReference>
<name>A0A392W7P6_9FABA</name>
<dbReference type="EMBL" id="LXQA011364113">
    <property type="protein sequence ID" value="MCI94710.1"/>
    <property type="molecule type" value="Genomic_DNA"/>
</dbReference>
<reference evidence="3 4" key="1">
    <citation type="journal article" date="2018" name="Front. Plant Sci.">
        <title>Red Clover (Trifolium pratense) and Zigzag Clover (T. medium) - A Picture of Genomic Similarities and Differences.</title>
        <authorList>
            <person name="Dluhosova J."/>
            <person name="Istvanek J."/>
            <person name="Nedelnik J."/>
            <person name="Repkova J."/>
        </authorList>
    </citation>
    <scope>NUCLEOTIDE SEQUENCE [LARGE SCALE GENOMIC DNA]</scope>
    <source>
        <strain evidence="4">cv. 10/8</strain>
        <tissue evidence="3">Leaf</tissue>
    </source>
</reference>
<accession>A0A392W7P6</accession>
<keyword evidence="1" id="KW-0479">Metal-binding</keyword>
<evidence type="ECO:0000313" key="4">
    <source>
        <dbReference type="Proteomes" id="UP000265520"/>
    </source>
</evidence>
<organism evidence="3 4">
    <name type="scientific">Trifolium medium</name>
    <dbReference type="NCBI Taxonomy" id="97028"/>
    <lineage>
        <taxon>Eukaryota</taxon>
        <taxon>Viridiplantae</taxon>
        <taxon>Streptophyta</taxon>
        <taxon>Embryophyta</taxon>
        <taxon>Tracheophyta</taxon>
        <taxon>Spermatophyta</taxon>
        <taxon>Magnoliopsida</taxon>
        <taxon>eudicotyledons</taxon>
        <taxon>Gunneridae</taxon>
        <taxon>Pentapetalae</taxon>
        <taxon>rosids</taxon>
        <taxon>fabids</taxon>
        <taxon>Fabales</taxon>
        <taxon>Fabaceae</taxon>
        <taxon>Papilionoideae</taxon>
        <taxon>50 kb inversion clade</taxon>
        <taxon>NPAAA clade</taxon>
        <taxon>Hologalegina</taxon>
        <taxon>IRL clade</taxon>
        <taxon>Trifolieae</taxon>
        <taxon>Trifolium</taxon>
    </lineage>
</organism>
<dbReference type="GO" id="GO:0008270">
    <property type="term" value="F:zinc ion binding"/>
    <property type="evidence" value="ECO:0007669"/>
    <property type="project" value="UniProtKB-KW"/>
</dbReference>
<dbReference type="Gene3D" id="4.10.60.10">
    <property type="entry name" value="Zinc finger, CCHC-type"/>
    <property type="match status" value="1"/>
</dbReference>
<feature type="domain" description="CCHC-type" evidence="2">
    <location>
        <begin position="14"/>
        <end position="29"/>
    </location>
</feature>
<comment type="caution">
    <text evidence="3">The sequence shown here is derived from an EMBL/GenBank/DDBJ whole genome shotgun (WGS) entry which is preliminary data.</text>
</comment>
<dbReference type="SUPFAM" id="SSF57756">
    <property type="entry name" value="Retrovirus zinc finger-like domains"/>
    <property type="match status" value="1"/>
</dbReference>
<keyword evidence="4" id="KW-1185">Reference proteome</keyword>
<evidence type="ECO:0000256" key="1">
    <source>
        <dbReference type="PROSITE-ProRule" id="PRU00047"/>
    </source>
</evidence>
<protein>
    <submittedName>
        <fullName evidence="3">Gag protein</fullName>
    </submittedName>
</protein>
<keyword evidence="1" id="KW-0862">Zinc</keyword>
<keyword evidence="1" id="KW-0863">Zinc-finger</keyword>
<dbReference type="InterPro" id="IPR001878">
    <property type="entry name" value="Znf_CCHC"/>
</dbReference>
<proteinExistence type="predicted"/>